<proteinExistence type="inferred from homology"/>
<keyword evidence="3" id="KW-0238">DNA-binding</keyword>
<dbReference type="Gene3D" id="1.10.8.140">
    <property type="entry name" value="PDCD5-like"/>
    <property type="match status" value="1"/>
</dbReference>
<dbReference type="FunFam" id="1.10.8.140:FF:000011">
    <property type="entry name" value="Double-stranded DNA-binding domain containing protein"/>
    <property type="match status" value="1"/>
</dbReference>
<dbReference type="OMA" id="MQYEMQK"/>
<dbReference type="GO" id="GO:0005634">
    <property type="term" value="C:nucleus"/>
    <property type="evidence" value="ECO:0000318"/>
    <property type="project" value="GO_Central"/>
</dbReference>
<dbReference type="Proteomes" id="UP000001542">
    <property type="component" value="Unassembled WGS sequence"/>
</dbReference>
<dbReference type="PANTHER" id="PTHR10840:SF0">
    <property type="entry name" value="PROGRAMMED CELL DEATH PROTEIN 5"/>
    <property type="match status" value="1"/>
</dbReference>
<dbReference type="PIRSF" id="PIRSF015730">
    <property type="entry name" value="TFAR19"/>
    <property type="match status" value="1"/>
</dbReference>
<dbReference type="AlphaFoldDB" id="A2D8K0"/>
<dbReference type="eggNOG" id="KOG3431">
    <property type="taxonomic scope" value="Eukaryota"/>
</dbReference>
<dbReference type="VEuPathDB" id="TrichDB:TVAGG3_0392770"/>
<reference evidence="3" key="2">
    <citation type="journal article" date="2007" name="Science">
        <title>Draft genome sequence of the sexually transmitted pathogen Trichomonas vaginalis.</title>
        <authorList>
            <person name="Carlton J.M."/>
            <person name="Hirt R.P."/>
            <person name="Silva J.C."/>
            <person name="Delcher A.L."/>
            <person name="Schatz M."/>
            <person name="Zhao Q."/>
            <person name="Wortman J.R."/>
            <person name="Bidwell S.L."/>
            <person name="Alsmark U.C.M."/>
            <person name="Besteiro S."/>
            <person name="Sicheritz-Ponten T."/>
            <person name="Noel C.J."/>
            <person name="Dacks J.B."/>
            <person name="Foster P.G."/>
            <person name="Simillion C."/>
            <person name="Van de Peer Y."/>
            <person name="Miranda-Saavedra D."/>
            <person name="Barton G.J."/>
            <person name="Westrop G.D."/>
            <person name="Mueller S."/>
            <person name="Dessi D."/>
            <person name="Fiori P.L."/>
            <person name="Ren Q."/>
            <person name="Paulsen I."/>
            <person name="Zhang H."/>
            <person name="Bastida-Corcuera F.D."/>
            <person name="Simoes-Barbosa A."/>
            <person name="Brown M.T."/>
            <person name="Hayes R.D."/>
            <person name="Mukherjee M."/>
            <person name="Okumura C.Y."/>
            <person name="Schneider R."/>
            <person name="Smith A.J."/>
            <person name="Vanacova S."/>
            <person name="Villalvazo M."/>
            <person name="Haas B.J."/>
            <person name="Pertea M."/>
            <person name="Feldblyum T.V."/>
            <person name="Utterback T.R."/>
            <person name="Shu C.L."/>
            <person name="Osoegawa K."/>
            <person name="de Jong P.J."/>
            <person name="Hrdy I."/>
            <person name="Horvathova L."/>
            <person name="Zubacova Z."/>
            <person name="Dolezal P."/>
            <person name="Malik S.B."/>
            <person name="Logsdon J.M. Jr."/>
            <person name="Henze K."/>
            <person name="Gupta A."/>
            <person name="Wang C.C."/>
            <person name="Dunne R.L."/>
            <person name="Upcroft J.A."/>
            <person name="Upcroft P."/>
            <person name="White O."/>
            <person name="Salzberg S.L."/>
            <person name="Tang P."/>
            <person name="Chiu C.-H."/>
            <person name="Lee Y.-S."/>
            <person name="Embley T.M."/>
            <person name="Coombs G.H."/>
            <person name="Mottram J.C."/>
            <person name="Tachezy J."/>
            <person name="Fraser-Liggett C.M."/>
            <person name="Johnson P.J."/>
        </authorList>
    </citation>
    <scope>NUCLEOTIDE SEQUENCE [LARGE SCALE GENOMIC DNA]</scope>
    <source>
        <strain evidence="3">G3</strain>
    </source>
</reference>
<dbReference type="KEGG" id="tva:5468811"/>
<dbReference type="STRING" id="5722.A2D8K0"/>
<evidence type="ECO:0000256" key="2">
    <source>
        <dbReference type="SAM" id="MobiDB-lite"/>
    </source>
</evidence>
<dbReference type="RefSeq" id="XP_001584235.1">
    <property type="nucleotide sequence ID" value="XM_001584185.1"/>
</dbReference>
<dbReference type="VEuPathDB" id="TrichDB:TVAG_185560"/>
<organism evidence="3 4">
    <name type="scientific">Trichomonas vaginalis (strain ATCC PRA-98 / G3)</name>
    <dbReference type="NCBI Taxonomy" id="412133"/>
    <lineage>
        <taxon>Eukaryota</taxon>
        <taxon>Metamonada</taxon>
        <taxon>Parabasalia</taxon>
        <taxon>Trichomonadida</taxon>
        <taxon>Trichomonadidae</taxon>
        <taxon>Trichomonas</taxon>
    </lineage>
</organism>
<reference evidence="3" key="1">
    <citation type="submission" date="2006-10" db="EMBL/GenBank/DDBJ databases">
        <authorList>
            <person name="Amadeo P."/>
            <person name="Zhao Q."/>
            <person name="Wortman J."/>
            <person name="Fraser-Liggett C."/>
            <person name="Carlton J."/>
        </authorList>
    </citation>
    <scope>NUCLEOTIDE SEQUENCE</scope>
    <source>
        <strain evidence="3">G3</strain>
    </source>
</reference>
<feature type="compositionally biased region" description="Basic and acidic residues" evidence="2">
    <location>
        <begin position="10"/>
        <end position="22"/>
    </location>
</feature>
<dbReference type="FunCoup" id="A2D8K0">
    <property type="interactions" value="486"/>
</dbReference>
<dbReference type="PANTHER" id="PTHR10840">
    <property type="entry name" value="PROGRAMMED CELL DEATH PROTEIN 5"/>
    <property type="match status" value="1"/>
</dbReference>
<dbReference type="InterPro" id="IPR002836">
    <property type="entry name" value="PDCD5-like"/>
</dbReference>
<comment type="similarity">
    <text evidence="1">Belongs to the PDCD5 family.</text>
</comment>
<dbReference type="GO" id="GO:0005829">
    <property type="term" value="C:cytosol"/>
    <property type="evidence" value="ECO:0000318"/>
    <property type="project" value="GO_Central"/>
</dbReference>
<dbReference type="InterPro" id="IPR036883">
    <property type="entry name" value="PDCD5-like_sf"/>
</dbReference>
<dbReference type="SMR" id="A2D8K0"/>
<feature type="region of interest" description="Disordered" evidence="2">
    <location>
        <begin position="86"/>
        <end position="109"/>
    </location>
</feature>
<dbReference type="Pfam" id="PF01984">
    <property type="entry name" value="dsDNA_bind"/>
    <property type="match status" value="1"/>
</dbReference>
<dbReference type="OrthoDB" id="10252486at2759"/>
<dbReference type="EMBL" id="DS113179">
    <property type="protein sequence ID" value="EAY23249.1"/>
    <property type="molecule type" value="Genomic_DNA"/>
</dbReference>
<dbReference type="InParanoid" id="A2D8K0"/>
<keyword evidence="4" id="KW-1185">Reference proteome</keyword>
<name>A2D8K0_TRIV3</name>
<accession>A2D8K0</accession>
<dbReference type="SUPFAM" id="SSF46950">
    <property type="entry name" value="Double-stranded DNA-binding domain"/>
    <property type="match status" value="1"/>
</dbReference>
<protein>
    <submittedName>
        <fullName evidence="3">Double-stranded DNA-binding domain containing protein</fullName>
    </submittedName>
</protein>
<evidence type="ECO:0000313" key="4">
    <source>
        <dbReference type="Proteomes" id="UP000001542"/>
    </source>
</evidence>
<evidence type="ECO:0000256" key="1">
    <source>
        <dbReference type="ARBA" id="ARBA00010490"/>
    </source>
</evidence>
<evidence type="ECO:0000313" key="3">
    <source>
        <dbReference type="EMBL" id="EAY23249.1"/>
    </source>
</evidence>
<gene>
    <name evidence="3" type="ORF">TVAG_185560</name>
</gene>
<dbReference type="GO" id="GO:0003677">
    <property type="term" value="F:DNA binding"/>
    <property type="evidence" value="ECO:0007669"/>
    <property type="project" value="UniProtKB-KW"/>
</dbReference>
<sequence length="109" mass="12515">MNSQQQQQKAQEEKAKQMEEQRKAMLDKILSTEAKERLGRISLVKPEKSRLVEDLCLQMAQQNNLGAQISDAQLMEILNKVSASEQTHEVKIKHHGKADEAWDDDDEGW</sequence>
<feature type="region of interest" description="Disordered" evidence="2">
    <location>
        <begin position="1"/>
        <end position="22"/>
    </location>
</feature>